<dbReference type="STRING" id="474960.SAMN05216180_1768"/>
<gene>
    <name evidence="2" type="ORF">SAMN05216180_1768</name>
</gene>
<evidence type="ECO:0000313" key="3">
    <source>
        <dbReference type="Proteomes" id="UP000199158"/>
    </source>
</evidence>
<proteinExistence type="predicted"/>
<dbReference type="AlphaFoldDB" id="A0A1H8B7W4"/>
<keyword evidence="1" id="KW-1133">Transmembrane helix</keyword>
<accession>A0A1H8B7W4</accession>
<keyword evidence="3" id="KW-1185">Reference proteome</keyword>
<keyword evidence="1" id="KW-0472">Membrane</keyword>
<organism evidence="2 3">
    <name type="scientific">Hydrogenoanaerobacterium saccharovorans</name>
    <dbReference type="NCBI Taxonomy" id="474960"/>
    <lineage>
        <taxon>Bacteria</taxon>
        <taxon>Bacillati</taxon>
        <taxon>Bacillota</taxon>
        <taxon>Clostridia</taxon>
        <taxon>Eubacteriales</taxon>
        <taxon>Oscillospiraceae</taxon>
        <taxon>Hydrogenoanaerobacterium</taxon>
    </lineage>
</organism>
<sequence>MTTVPKIRLLCGLLALLFLVLSLFSFIGQSNNGDGIYEELFHECKAAAPVQEILTEQDAAIPARVLANAEKQPQLTRSQSIRLQKIAAFLVFSLLGLFCLPSGIRSEFLSVQKAPMCISELLILFEHQSDGKK</sequence>
<keyword evidence="1" id="KW-0812">Transmembrane</keyword>
<evidence type="ECO:0000256" key="1">
    <source>
        <dbReference type="SAM" id="Phobius"/>
    </source>
</evidence>
<dbReference type="Proteomes" id="UP000199158">
    <property type="component" value="Unassembled WGS sequence"/>
</dbReference>
<name>A0A1H8B7W4_9FIRM</name>
<feature type="transmembrane region" description="Helical" evidence="1">
    <location>
        <begin position="86"/>
        <end position="104"/>
    </location>
</feature>
<evidence type="ECO:0000313" key="2">
    <source>
        <dbReference type="EMBL" id="SEM79020.1"/>
    </source>
</evidence>
<dbReference type="RefSeq" id="WP_092753663.1">
    <property type="nucleotide sequence ID" value="NZ_FOCG01000001.1"/>
</dbReference>
<evidence type="ECO:0008006" key="4">
    <source>
        <dbReference type="Google" id="ProtNLM"/>
    </source>
</evidence>
<dbReference type="EMBL" id="FOCG01000001">
    <property type="protein sequence ID" value="SEM79020.1"/>
    <property type="molecule type" value="Genomic_DNA"/>
</dbReference>
<protein>
    <recommendedName>
        <fullName evidence="4">Transmembrane protein</fullName>
    </recommendedName>
</protein>
<reference evidence="2 3" key="1">
    <citation type="submission" date="2016-10" db="EMBL/GenBank/DDBJ databases">
        <authorList>
            <person name="de Groot N.N."/>
        </authorList>
    </citation>
    <scope>NUCLEOTIDE SEQUENCE [LARGE SCALE GENOMIC DNA]</scope>
    <source>
        <strain evidence="2 3">CGMCC 1.5070</strain>
    </source>
</reference>